<dbReference type="Proteomes" id="UP000265930">
    <property type="component" value="Unassembled WGS sequence"/>
</dbReference>
<evidence type="ECO:0000313" key="9">
    <source>
        <dbReference type="EMBL" id="RII35618.1"/>
    </source>
</evidence>
<keyword evidence="2 4" id="KW-0378">Hydrolase</keyword>
<feature type="domain" description="DUF5110" evidence="7">
    <location>
        <begin position="694"/>
        <end position="753"/>
    </location>
</feature>
<dbReference type="EMBL" id="QXDJ01000002">
    <property type="protein sequence ID" value="RII35618.1"/>
    <property type="molecule type" value="Genomic_DNA"/>
</dbReference>
<feature type="domain" description="Glycosyl hydrolase family 31 C-terminal" evidence="8">
    <location>
        <begin position="590"/>
        <end position="677"/>
    </location>
</feature>
<dbReference type="InterPro" id="IPR048395">
    <property type="entry name" value="Glyco_hydro_31_C"/>
</dbReference>
<feature type="domain" description="Glycoside hydrolase family 31 N-terminal" evidence="6">
    <location>
        <begin position="34"/>
        <end position="217"/>
    </location>
</feature>
<feature type="domain" description="Glycoside hydrolase family 31 TIM barrel" evidence="5">
    <location>
        <begin position="260"/>
        <end position="581"/>
    </location>
</feature>
<evidence type="ECO:0000256" key="2">
    <source>
        <dbReference type="ARBA" id="ARBA00022801"/>
    </source>
</evidence>
<evidence type="ECO:0000256" key="4">
    <source>
        <dbReference type="RuleBase" id="RU361185"/>
    </source>
</evidence>
<dbReference type="Pfam" id="PF21365">
    <property type="entry name" value="Glyco_hydro_31_3rd"/>
    <property type="match status" value="1"/>
</dbReference>
<dbReference type="Pfam" id="PF17137">
    <property type="entry name" value="DUF5110"/>
    <property type="match status" value="1"/>
</dbReference>
<evidence type="ECO:0000259" key="5">
    <source>
        <dbReference type="Pfam" id="PF01055"/>
    </source>
</evidence>
<dbReference type="SUPFAM" id="SSF51011">
    <property type="entry name" value="Glycosyl hydrolase domain"/>
    <property type="match status" value="1"/>
</dbReference>
<dbReference type="RefSeq" id="WP_119366588.1">
    <property type="nucleotide sequence ID" value="NZ_QXDJ01000002.1"/>
</dbReference>
<accession>A0A399IRD7</accession>
<evidence type="ECO:0000259" key="7">
    <source>
        <dbReference type="Pfam" id="PF17137"/>
    </source>
</evidence>
<evidence type="ECO:0000313" key="10">
    <source>
        <dbReference type="Proteomes" id="UP000265930"/>
    </source>
</evidence>
<dbReference type="GO" id="GO:0004553">
    <property type="term" value="F:hydrolase activity, hydrolyzing O-glycosyl compounds"/>
    <property type="evidence" value="ECO:0007669"/>
    <property type="project" value="InterPro"/>
</dbReference>
<protein>
    <submittedName>
        <fullName evidence="9">DUF4968 domain-containing protein</fullName>
    </submittedName>
</protein>
<dbReference type="PANTHER" id="PTHR22762:SF166">
    <property type="entry name" value="ALPHA-GLUCOSIDASE"/>
    <property type="match status" value="1"/>
</dbReference>
<dbReference type="GO" id="GO:0030246">
    <property type="term" value="F:carbohydrate binding"/>
    <property type="evidence" value="ECO:0007669"/>
    <property type="project" value="InterPro"/>
</dbReference>
<keyword evidence="3 4" id="KW-0326">Glycosidase</keyword>
<dbReference type="InterPro" id="IPR011013">
    <property type="entry name" value="Gal_mutarotase_sf_dom"/>
</dbReference>
<name>A0A399IRD7_9CLOT</name>
<dbReference type="InterPro" id="IPR000322">
    <property type="entry name" value="Glyco_hydro_31_TIM"/>
</dbReference>
<evidence type="ECO:0000256" key="1">
    <source>
        <dbReference type="ARBA" id="ARBA00007806"/>
    </source>
</evidence>
<dbReference type="InterPro" id="IPR013780">
    <property type="entry name" value="Glyco_hydro_b"/>
</dbReference>
<comment type="similarity">
    <text evidence="1 4">Belongs to the glycosyl hydrolase 31 family.</text>
</comment>
<gene>
    <name evidence="9" type="ORF">D2A34_10625</name>
</gene>
<dbReference type="InterPro" id="IPR025887">
    <property type="entry name" value="Glyco_hydro_31_N_dom"/>
</dbReference>
<dbReference type="SUPFAM" id="SSF74650">
    <property type="entry name" value="Galactose mutarotase-like"/>
    <property type="match status" value="1"/>
</dbReference>
<dbReference type="Pfam" id="PF01055">
    <property type="entry name" value="Glyco_hydro_31_2nd"/>
    <property type="match status" value="1"/>
</dbReference>
<organism evidence="9 10">
    <name type="scientific">Clostridium chromiireducens</name>
    <dbReference type="NCBI Taxonomy" id="225345"/>
    <lineage>
        <taxon>Bacteria</taxon>
        <taxon>Bacillati</taxon>
        <taxon>Bacillota</taxon>
        <taxon>Clostridia</taxon>
        <taxon>Eubacteriales</taxon>
        <taxon>Clostridiaceae</taxon>
        <taxon>Clostridium</taxon>
    </lineage>
</organism>
<dbReference type="GO" id="GO:0005975">
    <property type="term" value="P:carbohydrate metabolic process"/>
    <property type="evidence" value="ECO:0007669"/>
    <property type="project" value="InterPro"/>
</dbReference>
<comment type="caution">
    <text evidence="9">The sequence shown here is derived from an EMBL/GenBank/DDBJ whole genome shotgun (WGS) entry which is preliminary data.</text>
</comment>
<dbReference type="Pfam" id="PF13802">
    <property type="entry name" value="Gal_mutarotas_2"/>
    <property type="match status" value="1"/>
</dbReference>
<dbReference type="Gene3D" id="2.60.40.1760">
    <property type="entry name" value="glycosyl hydrolase (family 31)"/>
    <property type="match status" value="1"/>
</dbReference>
<evidence type="ECO:0000256" key="3">
    <source>
        <dbReference type="ARBA" id="ARBA00023295"/>
    </source>
</evidence>
<sequence>MEKCKRDKEGFGKLLNYEVENNVISIEFNNKKVFVNVVNSHIINFFAPLFREERNSKAVENLKDSHCDFEIENIADGIQLLTEKLTVRIYDEFKVDIYDKKGTLLCADYRGEKDPFIRRKGDFMLAEAEGHALNNDEEFKVYVSKQMEEDMFFYGLGERSGHLNKRGYHYVNWNTDNPAPHGETFDRLYKSIPFLIGLNKGNAFGIFFDNHFETHFDMGRDNSKYYYFAGVDGNLDYYFIYGPSVKNVVEGYTKITGNMPLPQMWTLGYQQCRWSYDNKARLMEIANNFREKGIPCDTLYLDIDYMDGYRVFTWNNERFNNPEEMIKKLNSMGFKVVTIIDPGVKVDKGYNIYDDGLKNGYFATDNQGIVYRNEVWPGDSVYPDFLNSEVRKWWGENQRIMTEAGVSGIWNDMNEPASFKGPLPDDVMFDNDGIPVTHKEVHNVYGHMMAKATYEGLKKATGKRPFIVTRACYAGTQKYSTIWTGDNQSTWEHLRMSIPMLMNLGLSGMAFCGTDVGGFGHDCSEELLSRWVQVGTFTPLFRNHSAMGTRDQEPWAFDESTEEINKKYIKLRYKLIPYIYDSMWNCSKNGAPIIRPLLFNYQNDKNTYEINDEFLCGENILVAPVVEQGAKARIIYLPEGETWVDYWTKEEYRGGQYIIRETPLDICPIFIKGGSIISVAEEQNYIGEKNSNKLTFEVFLCNEETETKYHHFTDDGESFRYQAGEFNNYKIKVINNNNKVEIKVKIIDYEYDDKFTHIEFIFNNINERAVTINGEAIEIIDGKAIIPNLVSNKEFV</sequence>
<dbReference type="InterPro" id="IPR017853">
    <property type="entry name" value="GH"/>
</dbReference>
<dbReference type="PANTHER" id="PTHR22762">
    <property type="entry name" value="ALPHA-GLUCOSIDASE"/>
    <property type="match status" value="1"/>
</dbReference>
<dbReference type="InterPro" id="IPR030458">
    <property type="entry name" value="Glyco_hydro_31_AS"/>
</dbReference>
<dbReference type="InterPro" id="IPR033403">
    <property type="entry name" value="DUF5110"/>
</dbReference>
<dbReference type="Gene3D" id="3.20.20.80">
    <property type="entry name" value="Glycosidases"/>
    <property type="match status" value="2"/>
</dbReference>
<proteinExistence type="inferred from homology"/>
<dbReference type="SUPFAM" id="SSF51445">
    <property type="entry name" value="(Trans)glycosidases"/>
    <property type="match status" value="1"/>
</dbReference>
<dbReference type="CDD" id="cd06604">
    <property type="entry name" value="GH31_glucosidase_II_MalA"/>
    <property type="match status" value="1"/>
</dbReference>
<dbReference type="PROSITE" id="PS00129">
    <property type="entry name" value="GLYCOSYL_HYDROL_F31_1"/>
    <property type="match status" value="1"/>
</dbReference>
<evidence type="ECO:0000259" key="8">
    <source>
        <dbReference type="Pfam" id="PF21365"/>
    </source>
</evidence>
<dbReference type="Gene3D" id="2.60.40.1180">
    <property type="entry name" value="Golgi alpha-mannosidase II"/>
    <property type="match status" value="2"/>
</dbReference>
<dbReference type="AlphaFoldDB" id="A0A399IRD7"/>
<dbReference type="CDD" id="cd14752">
    <property type="entry name" value="GH31_N"/>
    <property type="match status" value="1"/>
</dbReference>
<evidence type="ECO:0000259" key="6">
    <source>
        <dbReference type="Pfam" id="PF13802"/>
    </source>
</evidence>
<reference evidence="9 10" key="1">
    <citation type="submission" date="2018-08" db="EMBL/GenBank/DDBJ databases">
        <title>Genome of Clostridium chromiireducens C1, DSM12136.</title>
        <authorList>
            <person name="Xing M."/>
            <person name="Wei Y."/>
            <person name="Ang E.L."/>
            <person name="Zhao H."/>
            <person name="Zhang Y."/>
        </authorList>
    </citation>
    <scope>NUCLEOTIDE SEQUENCE [LARGE SCALE GENOMIC DNA]</scope>
    <source>
        <strain evidence="9 10">C1</strain>
    </source>
</reference>